<dbReference type="EMBL" id="JACEEZ010012639">
    <property type="protein sequence ID" value="KAG0720569.1"/>
    <property type="molecule type" value="Genomic_DNA"/>
</dbReference>
<evidence type="ECO:0000313" key="3">
    <source>
        <dbReference type="Proteomes" id="UP000770661"/>
    </source>
</evidence>
<comment type="caution">
    <text evidence="2">The sequence shown here is derived from an EMBL/GenBank/DDBJ whole genome shotgun (WGS) entry which is preliminary data.</text>
</comment>
<dbReference type="AlphaFoldDB" id="A0A8J4YAG5"/>
<sequence length="143" mass="14892">MAAIQSMPPGSSAGLEGIRTLSTSPAHLKKKTRKPACAYSRLDRPRAVHAISGHIPDHARNAFFGASLIAIRKKQGGNPRPIAIGSSYRAWSQTSSEAHDNGAGHSAGAHSARRPARLSAAKGGRKTPCATTSAATTAATRCW</sequence>
<accession>A0A8J4YAG5</accession>
<keyword evidence="3" id="KW-1185">Reference proteome</keyword>
<protein>
    <submittedName>
        <fullName evidence="2">Uncharacterized protein</fullName>
    </submittedName>
</protein>
<feature type="region of interest" description="Disordered" evidence="1">
    <location>
        <begin position="90"/>
        <end position="132"/>
    </location>
</feature>
<dbReference type="OrthoDB" id="7485566at2759"/>
<organism evidence="2 3">
    <name type="scientific">Chionoecetes opilio</name>
    <name type="common">Atlantic snow crab</name>
    <name type="synonym">Cancer opilio</name>
    <dbReference type="NCBI Taxonomy" id="41210"/>
    <lineage>
        <taxon>Eukaryota</taxon>
        <taxon>Metazoa</taxon>
        <taxon>Ecdysozoa</taxon>
        <taxon>Arthropoda</taxon>
        <taxon>Crustacea</taxon>
        <taxon>Multicrustacea</taxon>
        <taxon>Malacostraca</taxon>
        <taxon>Eumalacostraca</taxon>
        <taxon>Eucarida</taxon>
        <taxon>Decapoda</taxon>
        <taxon>Pleocyemata</taxon>
        <taxon>Brachyura</taxon>
        <taxon>Eubrachyura</taxon>
        <taxon>Majoidea</taxon>
        <taxon>Majidae</taxon>
        <taxon>Chionoecetes</taxon>
    </lineage>
</organism>
<name>A0A8J4YAG5_CHIOP</name>
<gene>
    <name evidence="2" type="ORF">GWK47_048233</name>
</gene>
<reference evidence="2" key="1">
    <citation type="submission" date="2020-07" db="EMBL/GenBank/DDBJ databases">
        <title>The High-quality genome of the commercially important snow crab, Chionoecetes opilio.</title>
        <authorList>
            <person name="Jeong J.-H."/>
            <person name="Ryu S."/>
        </authorList>
    </citation>
    <scope>NUCLEOTIDE SEQUENCE</scope>
    <source>
        <strain evidence="2">MADBK_172401_WGS</strain>
        <tissue evidence="2">Digestive gland</tissue>
    </source>
</reference>
<evidence type="ECO:0000313" key="2">
    <source>
        <dbReference type="EMBL" id="KAG0720569.1"/>
    </source>
</evidence>
<dbReference type="Proteomes" id="UP000770661">
    <property type="component" value="Unassembled WGS sequence"/>
</dbReference>
<evidence type="ECO:0000256" key="1">
    <source>
        <dbReference type="SAM" id="MobiDB-lite"/>
    </source>
</evidence>
<proteinExistence type="predicted"/>